<feature type="region of interest" description="Disordered" evidence="1">
    <location>
        <begin position="45"/>
        <end position="95"/>
    </location>
</feature>
<comment type="caution">
    <text evidence="3">The sequence shown here is derived from an EMBL/GenBank/DDBJ whole genome shotgun (WGS) entry which is preliminary data.</text>
</comment>
<evidence type="ECO:0000313" key="4">
    <source>
        <dbReference type="Proteomes" id="UP000606974"/>
    </source>
</evidence>
<dbReference type="Proteomes" id="UP000606974">
    <property type="component" value="Unassembled WGS sequence"/>
</dbReference>
<keyword evidence="4" id="KW-1185">Reference proteome</keyword>
<evidence type="ECO:0000313" key="3">
    <source>
        <dbReference type="EMBL" id="KAF7506928.1"/>
    </source>
</evidence>
<accession>A0A8H7AD52</accession>
<feature type="transmembrane region" description="Helical" evidence="2">
    <location>
        <begin position="149"/>
        <end position="172"/>
    </location>
</feature>
<reference evidence="3" key="1">
    <citation type="submission" date="2020-02" db="EMBL/GenBank/DDBJ databases">
        <authorList>
            <person name="Palmer J.M."/>
        </authorList>
    </citation>
    <scope>NUCLEOTIDE SEQUENCE</scope>
    <source>
        <strain evidence="3">EPUS1.4</strain>
        <tissue evidence="3">Thallus</tissue>
    </source>
</reference>
<proteinExistence type="predicted"/>
<feature type="compositionally biased region" description="Basic residues" evidence="1">
    <location>
        <begin position="70"/>
        <end position="82"/>
    </location>
</feature>
<feature type="compositionally biased region" description="Low complexity" evidence="1">
    <location>
        <begin position="83"/>
        <end position="93"/>
    </location>
</feature>
<keyword evidence="2" id="KW-0472">Membrane</keyword>
<evidence type="ECO:0000256" key="2">
    <source>
        <dbReference type="SAM" id="Phobius"/>
    </source>
</evidence>
<dbReference type="EMBL" id="JAACFV010000077">
    <property type="protein sequence ID" value="KAF7506928.1"/>
    <property type="molecule type" value="Genomic_DNA"/>
</dbReference>
<keyword evidence="2" id="KW-1133">Transmembrane helix</keyword>
<sequence>MEAAHQPRKPGFTARISRAVSTLKPTITGSTKLKLKLKTKANRLFTTAHGRNSTSPPDPPTSRRSFTRTFLKKKKKKKRSRRTPTPQTKSTRSGTIQPLTIHQPLIITPLPDPHGMLGEEFALLTATMVLALLISIVFAAMARCLSLGLLLLRGLPCWVALVSGACGFLWWVERDD</sequence>
<gene>
    <name evidence="3" type="ORF">GJ744_011059</name>
</gene>
<keyword evidence="2" id="KW-0812">Transmembrane</keyword>
<organism evidence="3 4">
    <name type="scientific">Endocarpon pusillum</name>
    <dbReference type="NCBI Taxonomy" id="364733"/>
    <lineage>
        <taxon>Eukaryota</taxon>
        <taxon>Fungi</taxon>
        <taxon>Dikarya</taxon>
        <taxon>Ascomycota</taxon>
        <taxon>Pezizomycotina</taxon>
        <taxon>Eurotiomycetes</taxon>
        <taxon>Chaetothyriomycetidae</taxon>
        <taxon>Verrucariales</taxon>
        <taxon>Verrucariaceae</taxon>
        <taxon>Endocarpon</taxon>
    </lineage>
</organism>
<evidence type="ECO:0000256" key="1">
    <source>
        <dbReference type="SAM" id="MobiDB-lite"/>
    </source>
</evidence>
<protein>
    <submittedName>
        <fullName evidence="3">Uncharacterized protein</fullName>
    </submittedName>
</protein>
<dbReference type="OrthoDB" id="10635837at2759"/>
<name>A0A8H7AD52_9EURO</name>
<dbReference type="AlphaFoldDB" id="A0A8H7AD52"/>
<feature type="transmembrane region" description="Helical" evidence="2">
    <location>
        <begin position="121"/>
        <end position="142"/>
    </location>
</feature>